<keyword evidence="2" id="KW-0812">Transmembrane</keyword>
<protein>
    <submittedName>
        <fullName evidence="3">DNA-directed RNA polymerase subunit beta</fullName>
    </submittedName>
</protein>
<name>A0A3M7TQT8_9BACI</name>
<dbReference type="AlphaFoldDB" id="A0A3M7TQT8"/>
<dbReference type="OrthoDB" id="2300232at2"/>
<reference evidence="3 4" key="1">
    <citation type="submission" date="2018-10" db="EMBL/GenBank/DDBJ databases">
        <title>Bacillus Keqinensis sp. nov., a moderately halophilic bacterium isolated from a saline-alkaline lake.</title>
        <authorList>
            <person name="Wang H."/>
        </authorList>
    </citation>
    <scope>NUCLEOTIDE SEQUENCE [LARGE SCALE GENOMIC DNA]</scope>
    <source>
        <strain evidence="3 4">KQ-3</strain>
    </source>
</reference>
<evidence type="ECO:0000313" key="4">
    <source>
        <dbReference type="Proteomes" id="UP000278746"/>
    </source>
</evidence>
<feature type="transmembrane region" description="Helical" evidence="2">
    <location>
        <begin position="48"/>
        <end position="74"/>
    </location>
</feature>
<dbReference type="GO" id="GO:0000428">
    <property type="term" value="C:DNA-directed RNA polymerase complex"/>
    <property type="evidence" value="ECO:0007669"/>
    <property type="project" value="UniProtKB-KW"/>
</dbReference>
<sequence>MTKENETHHMTREEIRKQKHEAQEQEKVRKKEENISRKIPGRIRLIPIWLRLILVVIFLFISLAAGAMIGYGVVGDGNPADVFERDTWYHIVDIIYKDTDVPE</sequence>
<organism evidence="3 4">
    <name type="scientific">Alteribacter keqinensis</name>
    <dbReference type="NCBI Taxonomy" id="2483800"/>
    <lineage>
        <taxon>Bacteria</taxon>
        <taxon>Bacillati</taxon>
        <taxon>Bacillota</taxon>
        <taxon>Bacilli</taxon>
        <taxon>Bacillales</taxon>
        <taxon>Bacillaceae</taxon>
        <taxon>Alteribacter</taxon>
    </lineage>
</organism>
<dbReference type="EMBL" id="RHIB01000002">
    <property type="protein sequence ID" value="RNA67791.1"/>
    <property type="molecule type" value="Genomic_DNA"/>
</dbReference>
<keyword evidence="4" id="KW-1185">Reference proteome</keyword>
<dbReference type="Pfam" id="PF11772">
    <property type="entry name" value="EpuA"/>
    <property type="match status" value="1"/>
</dbReference>
<gene>
    <name evidence="3" type="ORF">EBO34_13865</name>
</gene>
<dbReference type="Proteomes" id="UP000278746">
    <property type="component" value="Unassembled WGS sequence"/>
</dbReference>
<evidence type="ECO:0000256" key="2">
    <source>
        <dbReference type="SAM" id="Phobius"/>
    </source>
</evidence>
<accession>A0A3M7TQT8</accession>
<evidence type="ECO:0000256" key="1">
    <source>
        <dbReference type="SAM" id="MobiDB-lite"/>
    </source>
</evidence>
<evidence type="ECO:0000313" key="3">
    <source>
        <dbReference type="EMBL" id="RNA67791.1"/>
    </source>
</evidence>
<comment type="caution">
    <text evidence="3">The sequence shown here is derived from an EMBL/GenBank/DDBJ whole genome shotgun (WGS) entry which is preliminary data.</text>
</comment>
<keyword evidence="3" id="KW-0804">Transcription</keyword>
<feature type="region of interest" description="Disordered" evidence="1">
    <location>
        <begin position="1"/>
        <end position="33"/>
    </location>
</feature>
<keyword evidence="2" id="KW-0472">Membrane</keyword>
<keyword evidence="3" id="KW-0240">DNA-directed RNA polymerase</keyword>
<dbReference type="InterPro" id="IPR024596">
    <property type="entry name" value="RNApol_su_b/EpuA"/>
</dbReference>
<dbReference type="RefSeq" id="WP_122899548.1">
    <property type="nucleotide sequence ID" value="NZ_RHIB01000002.1"/>
</dbReference>
<proteinExistence type="predicted"/>
<keyword evidence="2" id="KW-1133">Transmembrane helix</keyword>